<comment type="caution">
    <text evidence="1">The sequence shown here is derived from an EMBL/GenBank/DDBJ whole genome shotgun (WGS) entry which is preliminary data.</text>
</comment>
<reference evidence="1 2" key="1">
    <citation type="journal article" date="2013" name="Curr. Biol.">
        <title>The Genome of the Foraminiferan Reticulomyxa filosa.</title>
        <authorList>
            <person name="Glockner G."/>
            <person name="Hulsmann N."/>
            <person name="Schleicher M."/>
            <person name="Noegel A.A."/>
            <person name="Eichinger L."/>
            <person name="Gallinger C."/>
            <person name="Pawlowski J."/>
            <person name="Sierra R."/>
            <person name="Euteneuer U."/>
            <person name="Pillet L."/>
            <person name="Moustafa A."/>
            <person name="Platzer M."/>
            <person name="Groth M."/>
            <person name="Szafranski K."/>
            <person name="Schliwa M."/>
        </authorList>
    </citation>
    <scope>NUCLEOTIDE SEQUENCE [LARGE SCALE GENOMIC DNA]</scope>
</reference>
<dbReference type="EMBL" id="ASPP01005031">
    <property type="protein sequence ID" value="ETO31278.1"/>
    <property type="molecule type" value="Genomic_DNA"/>
</dbReference>
<proteinExistence type="predicted"/>
<organism evidence="1 2">
    <name type="scientific">Reticulomyxa filosa</name>
    <dbReference type="NCBI Taxonomy" id="46433"/>
    <lineage>
        <taxon>Eukaryota</taxon>
        <taxon>Sar</taxon>
        <taxon>Rhizaria</taxon>
        <taxon>Retaria</taxon>
        <taxon>Foraminifera</taxon>
        <taxon>Monothalamids</taxon>
        <taxon>Reticulomyxidae</taxon>
        <taxon>Reticulomyxa</taxon>
    </lineage>
</organism>
<evidence type="ECO:0000313" key="2">
    <source>
        <dbReference type="Proteomes" id="UP000023152"/>
    </source>
</evidence>
<dbReference type="Proteomes" id="UP000023152">
    <property type="component" value="Unassembled WGS sequence"/>
</dbReference>
<sequence>MSSAAKGKAEWWKEKKGEIKKKDGIINKKKKRNDKKEKKREKNLFKILIFFWEKLISHVGLQHKNDSINNVTIFIVYIHSSYCFIISNYSQKYQDPVTITAISNTIEPIIRLDIRLSKKDYTVNSKKCST</sequence>
<protein>
    <submittedName>
        <fullName evidence="1">Uncharacterized protein</fullName>
    </submittedName>
</protein>
<accession>X6NZH1</accession>
<name>X6NZH1_RETFI</name>
<gene>
    <name evidence="1" type="ORF">RFI_05841</name>
</gene>
<evidence type="ECO:0000313" key="1">
    <source>
        <dbReference type="EMBL" id="ETO31278.1"/>
    </source>
</evidence>
<dbReference type="AlphaFoldDB" id="X6NZH1"/>
<keyword evidence="2" id="KW-1185">Reference proteome</keyword>